<dbReference type="RefSeq" id="WP_317491856.1">
    <property type="nucleotide sequence ID" value="NZ_CP136051.1"/>
</dbReference>
<keyword evidence="9" id="KW-1185">Reference proteome</keyword>
<evidence type="ECO:0000256" key="4">
    <source>
        <dbReference type="ARBA" id="ARBA00023235"/>
    </source>
</evidence>
<gene>
    <name evidence="8" type="ORF">RT717_11365</name>
</gene>
<evidence type="ECO:0000256" key="5">
    <source>
        <dbReference type="PROSITE-ProRule" id="PRU00277"/>
    </source>
</evidence>
<organism evidence="8 9">
    <name type="scientific">Imperialibacter roseus</name>
    <dbReference type="NCBI Taxonomy" id="1324217"/>
    <lineage>
        <taxon>Bacteria</taxon>
        <taxon>Pseudomonadati</taxon>
        <taxon>Bacteroidota</taxon>
        <taxon>Cytophagia</taxon>
        <taxon>Cytophagales</taxon>
        <taxon>Flammeovirgaceae</taxon>
        <taxon>Imperialibacter</taxon>
    </lineage>
</organism>
<dbReference type="Pfam" id="PF00254">
    <property type="entry name" value="FKBP_C"/>
    <property type="match status" value="2"/>
</dbReference>
<keyword evidence="4 5" id="KW-0413">Isomerase</keyword>
<dbReference type="Gene3D" id="3.10.50.40">
    <property type="match status" value="2"/>
</dbReference>
<accession>A0ABZ0IX73</accession>
<dbReference type="EC" id="5.2.1.8" evidence="6"/>
<protein>
    <recommendedName>
        <fullName evidence="6">Peptidyl-prolyl cis-trans isomerase</fullName>
        <ecNumber evidence="6">5.2.1.8</ecNumber>
    </recommendedName>
</protein>
<dbReference type="InterPro" id="IPR046357">
    <property type="entry name" value="PPIase_dom_sf"/>
</dbReference>
<dbReference type="Proteomes" id="UP001302349">
    <property type="component" value="Chromosome"/>
</dbReference>
<dbReference type="InterPro" id="IPR001179">
    <property type="entry name" value="PPIase_FKBP_dom"/>
</dbReference>
<evidence type="ECO:0000256" key="1">
    <source>
        <dbReference type="ARBA" id="ARBA00000971"/>
    </source>
</evidence>
<evidence type="ECO:0000313" key="9">
    <source>
        <dbReference type="Proteomes" id="UP001302349"/>
    </source>
</evidence>
<reference evidence="8 9" key="1">
    <citation type="journal article" date="2023" name="Microbiol. Resour. Announc.">
        <title>Complete Genome Sequence of Imperialibacter roseus strain P4T.</title>
        <authorList>
            <person name="Tizabi D.R."/>
            <person name="Bachvaroff T."/>
            <person name="Hill R.T."/>
        </authorList>
    </citation>
    <scope>NUCLEOTIDE SEQUENCE [LARGE SCALE GENOMIC DNA]</scope>
    <source>
        <strain evidence="8 9">P4T</strain>
    </source>
</reference>
<proteinExistence type="inferred from homology"/>
<dbReference type="EMBL" id="CP136051">
    <property type="protein sequence ID" value="WOK09236.1"/>
    <property type="molecule type" value="Genomic_DNA"/>
</dbReference>
<name>A0ABZ0IX73_9BACT</name>
<evidence type="ECO:0000256" key="3">
    <source>
        <dbReference type="ARBA" id="ARBA00023110"/>
    </source>
</evidence>
<keyword evidence="3 5" id="KW-0697">Rotamase</keyword>
<dbReference type="PANTHER" id="PTHR43811:SF19">
    <property type="entry name" value="39 KDA FK506-BINDING NUCLEAR PROTEIN"/>
    <property type="match status" value="1"/>
</dbReference>
<dbReference type="SUPFAM" id="SSF54534">
    <property type="entry name" value="FKBP-like"/>
    <property type="match status" value="2"/>
</dbReference>
<comment type="similarity">
    <text evidence="2 6">Belongs to the FKBP-type PPIase family.</text>
</comment>
<feature type="domain" description="PPIase FKBP-type" evidence="7">
    <location>
        <begin position="214"/>
        <end position="319"/>
    </location>
</feature>
<evidence type="ECO:0000313" key="8">
    <source>
        <dbReference type="EMBL" id="WOK09236.1"/>
    </source>
</evidence>
<evidence type="ECO:0000256" key="2">
    <source>
        <dbReference type="ARBA" id="ARBA00006577"/>
    </source>
</evidence>
<sequence length="319" mass="34775">MNKLCVLAAGVWLLTGLTGCKDKDEPLPLPEEQDLAIQNYLAENEIDSATKSDQDFYYFPVVEGNSLPNSSNIISFYYTVKNIDGVVVASHTAGNGEPIKAQRNTKTIYPPGLDEALQILATGDSYVFIFPSHKAYGTLEVSGELPANSIAIIEIEVVAEESINQIRQKELQLINNYISDFEISNNPDTVINLISGLSIIKTKRDKQAVEVPSSGTIAINWTGKFFSGDSFGSESGFEVNMGADEVITGLEAGLNNMRLGEEAQLLIPSEMAYGASVQTVPHSAGFQDVLIEKQIIPDYGAVIPPYRPLIFEVTVVEYQ</sequence>
<comment type="catalytic activity">
    <reaction evidence="1 5 6">
        <text>[protein]-peptidylproline (omega=180) = [protein]-peptidylproline (omega=0)</text>
        <dbReference type="Rhea" id="RHEA:16237"/>
        <dbReference type="Rhea" id="RHEA-COMP:10747"/>
        <dbReference type="Rhea" id="RHEA-COMP:10748"/>
        <dbReference type="ChEBI" id="CHEBI:83833"/>
        <dbReference type="ChEBI" id="CHEBI:83834"/>
        <dbReference type="EC" id="5.2.1.8"/>
    </reaction>
</comment>
<dbReference type="PANTHER" id="PTHR43811">
    <property type="entry name" value="FKBP-TYPE PEPTIDYL-PROLYL CIS-TRANS ISOMERASE FKPA"/>
    <property type="match status" value="1"/>
</dbReference>
<dbReference type="PROSITE" id="PS51257">
    <property type="entry name" value="PROKAR_LIPOPROTEIN"/>
    <property type="match status" value="1"/>
</dbReference>
<evidence type="ECO:0000259" key="7">
    <source>
        <dbReference type="PROSITE" id="PS50059"/>
    </source>
</evidence>
<dbReference type="GO" id="GO:0003755">
    <property type="term" value="F:peptidyl-prolyl cis-trans isomerase activity"/>
    <property type="evidence" value="ECO:0007669"/>
    <property type="project" value="UniProtKB-EC"/>
</dbReference>
<dbReference type="PROSITE" id="PS50059">
    <property type="entry name" value="FKBP_PPIASE"/>
    <property type="match status" value="2"/>
</dbReference>
<feature type="domain" description="PPIase FKBP-type" evidence="7">
    <location>
        <begin position="71"/>
        <end position="161"/>
    </location>
</feature>
<evidence type="ECO:0000256" key="6">
    <source>
        <dbReference type="RuleBase" id="RU003915"/>
    </source>
</evidence>